<dbReference type="InterPro" id="IPR003593">
    <property type="entry name" value="AAA+_ATPase"/>
</dbReference>
<dbReference type="InterPro" id="IPR011990">
    <property type="entry name" value="TPR-like_helical_dom_sf"/>
</dbReference>
<dbReference type="Pfam" id="PF00931">
    <property type="entry name" value="NB-ARC"/>
    <property type="match status" value="1"/>
</dbReference>
<accession>A0A937UJW8</accession>
<feature type="non-terminal residue" evidence="3">
    <location>
        <position position="1186"/>
    </location>
</feature>
<sequence length="1186" mass="122616">MANDLSAAEASAFAEMFPDVMSAGAFLASVGLPRKSQPAWMTGTSAEDWWAEVARLLEAGKVDDGRRRLLAAAEKCYPAHPLFGGSGAGRQAVWVSSWERLRASRPLPAMFVPRDRVLDQAVALLAVEGAGAVGLVGAGGTGKSTLARAVLHDGRIGQRFTGGAVWVEVNPGADVREVQGRVLAAFGDSRPVTEVREGRERLRDLLAGTRRLVVLDDVWEAEVAEAFPQVTGMRLLVTSRSARLLHMDAPICPVGTVEETTARRLLAAYSRCAVEMLPPAATGILAHCAGLAVALAVAGSLVGELWEWEEVAEAFDAADLAGLTARFPDYPYPNLLVVLATSVRLLPEGAAARFQELAVFKGHGPVPVAVVVGLWQTCGGMSPAAARALLRQLDGVSLIQVDRQTRTVTAHDLLFDFARAELGVEAFTAAHGRVAGWLLDRWGGLTHGLPGLHGAAGFDEVDRYSLAWLVAHLLAADEPDRVDLLLATERLTAGGRVESVWCTAHEDQGGTASYLAQVRAAWDDARTRYPAGDPRSFARQAGYALLIGSITSMAANIPPALLVRLVETGTWPTARALAYAQAIPQPVTCAQALGGLAPHLPAEVRGPVLVQALAAATAIDSPYDRAAALSGLAPHLSADLLAQALAAAPAIDRPSARALALSGLAPHLPAEVRGPVLVQALAAATAIDWPSALAWALRGLAPHLPADLLAQALAAAIAIDSPGDRAWALRGLAPHLPADLLAQALAAAIAIDRSGDRAWALSGLAPHLPADLLTQVLAAATAIDRPDDRAWALSGLAPHLPTDLLTQVLAAATAIDRPSARALALSGLAPHLPAEVRGPVLVQALAAATAIDRASARASALRELAPHLPTEVRAPVLVQALAAATAIDSPDDRASALRGLAPHLPADLLTQALAAATAIDRPDDRAAALRGLAPHLPADLLTQALAAATAIDRPDDRAAALSALAPHLPADLLTQALAAATTIDRPDDLASALRGLAPHLPAEVRGPVLVQALAAAAAIDSPSALASALRELAPHLPADLLAQALAAATTIDSPGDRAWALRRLAPHLPADLLTQALAAATAIDRPDDRASALRELAPHLPTEVRAPVLVQALAAATAIDRPGDRAAALRGLAPHLPADLLAQALAAATAIDSPYDRASALRGLAPHLPADARGPVLVQALAAAAA</sequence>
<reference evidence="3" key="1">
    <citation type="submission" date="2020-12" db="EMBL/GenBank/DDBJ databases">
        <title>Genomic characterization of non-nitrogen-fixing Frankia strains.</title>
        <authorList>
            <person name="Carlos-Shanley C."/>
            <person name="Guerra T."/>
            <person name="Hahn D."/>
        </authorList>
    </citation>
    <scope>NUCLEOTIDE SEQUENCE</scope>
    <source>
        <strain evidence="3">CN6</strain>
    </source>
</reference>
<gene>
    <name evidence="3" type="ORF">I7412_03235</name>
</gene>
<name>A0A937UJW8_9ACTN</name>
<dbReference type="PANTHER" id="PTHR36766:SF30">
    <property type="entry name" value="TIR-NBS TYPE DISEASE RESISTANCE PROTEIN-RELATED"/>
    <property type="match status" value="1"/>
</dbReference>
<dbReference type="Gene3D" id="1.25.40.10">
    <property type="entry name" value="Tetratricopeptide repeat domain"/>
    <property type="match status" value="4"/>
</dbReference>
<dbReference type="InterPro" id="IPR027417">
    <property type="entry name" value="P-loop_NTPase"/>
</dbReference>
<dbReference type="GO" id="GO:0043531">
    <property type="term" value="F:ADP binding"/>
    <property type="evidence" value="ECO:0007669"/>
    <property type="project" value="InterPro"/>
</dbReference>
<dbReference type="Gene3D" id="1.10.10.10">
    <property type="entry name" value="Winged helix-like DNA-binding domain superfamily/Winged helix DNA-binding domain"/>
    <property type="match status" value="1"/>
</dbReference>
<dbReference type="AlphaFoldDB" id="A0A937UJW8"/>
<keyword evidence="1" id="KW-0677">Repeat</keyword>
<dbReference type="EMBL" id="JAEACQ010000123">
    <property type="protein sequence ID" value="MBL7626204.1"/>
    <property type="molecule type" value="Genomic_DNA"/>
</dbReference>
<dbReference type="RefSeq" id="WP_307875283.1">
    <property type="nucleotide sequence ID" value="NZ_JADWYV010000001.1"/>
</dbReference>
<dbReference type="PANTHER" id="PTHR36766">
    <property type="entry name" value="PLANT BROAD-SPECTRUM MILDEW RESISTANCE PROTEIN RPW8"/>
    <property type="match status" value="1"/>
</dbReference>
<keyword evidence="4" id="KW-1185">Reference proteome</keyword>
<organism evidence="3 4">
    <name type="scientific">Frankia nepalensis</name>
    <dbReference type="NCBI Taxonomy" id="1836974"/>
    <lineage>
        <taxon>Bacteria</taxon>
        <taxon>Bacillati</taxon>
        <taxon>Actinomycetota</taxon>
        <taxon>Actinomycetes</taxon>
        <taxon>Frankiales</taxon>
        <taxon>Frankiaceae</taxon>
        <taxon>Frankia</taxon>
    </lineage>
</organism>
<feature type="domain" description="AAA+ ATPase" evidence="2">
    <location>
        <begin position="129"/>
        <end position="280"/>
    </location>
</feature>
<dbReference type="InterPro" id="IPR045430">
    <property type="entry name" value="EAD1"/>
</dbReference>
<protein>
    <recommendedName>
        <fullName evidence="2">AAA+ ATPase domain-containing protein</fullName>
    </recommendedName>
</protein>
<dbReference type="InterPro" id="IPR002182">
    <property type="entry name" value="NB-ARC"/>
</dbReference>
<proteinExistence type="predicted"/>
<dbReference type="SMART" id="SM00382">
    <property type="entry name" value="AAA"/>
    <property type="match status" value="1"/>
</dbReference>
<dbReference type="InterPro" id="IPR042197">
    <property type="entry name" value="Apaf_helical"/>
</dbReference>
<evidence type="ECO:0000313" key="3">
    <source>
        <dbReference type="EMBL" id="MBL7626204.1"/>
    </source>
</evidence>
<dbReference type="Pfam" id="PF19955">
    <property type="entry name" value="EAD1"/>
    <property type="match status" value="1"/>
</dbReference>
<evidence type="ECO:0000259" key="2">
    <source>
        <dbReference type="SMART" id="SM00382"/>
    </source>
</evidence>
<comment type="caution">
    <text evidence="3">The sequence shown here is derived from an EMBL/GenBank/DDBJ whole genome shotgun (WGS) entry which is preliminary data.</text>
</comment>
<evidence type="ECO:0000313" key="4">
    <source>
        <dbReference type="Proteomes" id="UP000604475"/>
    </source>
</evidence>
<dbReference type="Gene3D" id="3.40.50.300">
    <property type="entry name" value="P-loop containing nucleotide triphosphate hydrolases"/>
    <property type="match status" value="1"/>
</dbReference>
<dbReference type="PRINTS" id="PR00364">
    <property type="entry name" value="DISEASERSIST"/>
</dbReference>
<dbReference type="InterPro" id="IPR036388">
    <property type="entry name" value="WH-like_DNA-bd_sf"/>
</dbReference>
<evidence type="ECO:0000256" key="1">
    <source>
        <dbReference type="ARBA" id="ARBA00022737"/>
    </source>
</evidence>
<dbReference type="Gene3D" id="1.10.8.430">
    <property type="entry name" value="Helical domain of apoptotic protease-activating factors"/>
    <property type="match status" value="1"/>
</dbReference>
<dbReference type="SUPFAM" id="SSF52540">
    <property type="entry name" value="P-loop containing nucleoside triphosphate hydrolases"/>
    <property type="match status" value="1"/>
</dbReference>
<dbReference type="Proteomes" id="UP000604475">
    <property type="component" value="Unassembled WGS sequence"/>
</dbReference>